<accession>N6V4W3</accession>
<dbReference type="STRING" id="363754.RHSP_31831"/>
<dbReference type="Proteomes" id="UP000012429">
    <property type="component" value="Unassembled WGS sequence"/>
</dbReference>
<reference evidence="1 2" key="1">
    <citation type="journal article" date="2012" name="BMC Genomics">
        <title>Genomic basis of broad host range and environmental adaptability of Rhizobium tropici CIAT 899 and Rhizobium sp. PRF 81 which are used in inoculants for common bean (Phaseolus vulgaris L.).</title>
        <authorList>
            <person name="Ormeno-Orrillo E."/>
            <person name="Menna P."/>
            <person name="Almeida L.G."/>
            <person name="Ollero F.J."/>
            <person name="Nicolas M.F."/>
            <person name="Pains Rodrigues E."/>
            <person name="Shigueyoshi Nakatani A."/>
            <person name="Silva Batista J.S."/>
            <person name="Oliveira Chueire L.M."/>
            <person name="Souza R.C."/>
            <person name="Ribeiro Vasconcelos A.T."/>
            <person name="Megias M."/>
            <person name="Hungria M."/>
            <person name="Martinez-Romero E."/>
        </authorList>
    </citation>
    <scope>NUCLEOTIDE SEQUENCE [LARGE SCALE GENOMIC DNA]</scope>
    <source>
        <strain evidence="1 2">PRF 81</strain>
    </source>
</reference>
<protein>
    <submittedName>
        <fullName evidence="1">Uncharacterized protein</fullName>
    </submittedName>
</protein>
<gene>
    <name evidence="1" type="ORF">RHSP_31831</name>
</gene>
<dbReference type="AlphaFoldDB" id="N6V4W3"/>
<dbReference type="PATRIC" id="fig|363754.4.peg.4004"/>
<comment type="caution">
    <text evidence="1">The sequence shown here is derived from an EMBL/GenBank/DDBJ whole genome shotgun (WGS) entry which is preliminary data.</text>
</comment>
<evidence type="ECO:0000313" key="2">
    <source>
        <dbReference type="Proteomes" id="UP000012429"/>
    </source>
</evidence>
<sequence length="110" mass="12270">MEPMPRSVVFAGELRILNPLHAANGNDMAALVYEGDGLARVCPVSVEEQPSWRDLLEAKYHRVEDFSCPRGILNYSIGLNVIDIQRVKLKDIGTQRGYVTHADAFESVLD</sequence>
<proteinExistence type="predicted"/>
<organism evidence="1 2">
    <name type="scientific">Rhizobium freirei PRF 81</name>
    <dbReference type="NCBI Taxonomy" id="363754"/>
    <lineage>
        <taxon>Bacteria</taxon>
        <taxon>Pseudomonadati</taxon>
        <taxon>Pseudomonadota</taxon>
        <taxon>Alphaproteobacteria</taxon>
        <taxon>Hyphomicrobiales</taxon>
        <taxon>Rhizobiaceae</taxon>
        <taxon>Rhizobium/Agrobacterium group</taxon>
        <taxon>Rhizobium</taxon>
    </lineage>
</organism>
<name>N6V4W3_9HYPH</name>
<keyword evidence="2" id="KW-1185">Reference proteome</keyword>
<dbReference type="EMBL" id="AQHN01000072">
    <property type="protein sequence ID" value="ENN86047.1"/>
    <property type="molecule type" value="Genomic_DNA"/>
</dbReference>
<evidence type="ECO:0000313" key="1">
    <source>
        <dbReference type="EMBL" id="ENN86047.1"/>
    </source>
</evidence>